<accession>A0A0C3JWA0</accession>
<feature type="compositionally biased region" description="Basic and acidic residues" evidence="1">
    <location>
        <begin position="53"/>
        <end position="118"/>
    </location>
</feature>
<sequence length="320" mass="35776">MSESRLISMTGNNEEGPAVIDWTQVSDDAIWYDTDDEEETMRAKAKERKRRKAAEQAWRKEQARLEAKRAEREQVEAERATREAEEERAHEEEEKCRAKEEKEAERKRKAKADKGNEARGEVKKVVMDPGCTHCAWAQTICEFVIDGNKKHIACVQCNLSKGKCCWPGDGKDTEASPKAGRADKGKKQKAKEENTEAGPSNQKWAKTSMRPTEILDLDESEAGGSRPREAGADKYSGLEGKLDLFELHETTIENSGRIADALESILNESYGFGMAVSPLDSGSSELDSDELREEAEWLKTHGEDEEEESGGEDESMAEAE</sequence>
<name>A0A0C3JWA0_PISTI</name>
<reference evidence="3" key="2">
    <citation type="submission" date="2015-01" db="EMBL/GenBank/DDBJ databases">
        <title>Evolutionary Origins and Diversification of the Mycorrhizal Mutualists.</title>
        <authorList>
            <consortium name="DOE Joint Genome Institute"/>
            <consortium name="Mycorrhizal Genomics Consortium"/>
            <person name="Kohler A."/>
            <person name="Kuo A."/>
            <person name="Nagy L.G."/>
            <person name="Floudas D."/>
            <person name="Copeland A."/>
            <person name="Barry K.W."/>
            <person name="Cichocki N."/>
            <person name="Veneault-Fourrey C."/>
            <person name="LaButti K."/>
            <person name="Lindquist E.A."/>
            <person name="Lipzen A."/>
            <person name="Lundell T."/>
            <person name="Morin E."/>
            <person name="Murat C."/>
            <person name="Riley R."/>
            <person name="Ohm R."/>
            <person name="Sun H."/>
            <person name="Tunlid A."/>
            <person name="Henrissat B."/>
            <person name="Grigoriev I.V."/>
            <person name="Hibbett D.S."/>
            <person name="Martin F."/>
        </authorList>
    </citation>
    <scope>NUCLEOTIDE SEQUENCE [LARGE SCALE GENOMIC DNA]</scope>
    <source>
        <strain evidence="3">Marx 270</strain>
    </source>
</reference>
<keyword evidence="3" id="KW-1185">Reference proteome</keyword>
<dbReference type="HOGENOM" id="CLU_048923_0_0_1"/>
<dbReference type="EMBL" id="KN831986">
    <property type="protein sequence ID" value="KIO01722.1"/>
    <property type="molecule type" value="Genomic_DNA"/>
</dbReference>
<feature type="compositionally biased region" description="Basic and acidic residues" evidence="1">
    <location>
        <begin position="169"/>
        <end position="194"/>
    </location>
</feature>
<feature type="region of interest" description="Disordered" evidence="1">
    <location>
        <begin position="168"/>
        <end position="210"/>
    </location>
</feature>
<dbReference type="InParanoid" id="A0A0C3JWA0"/>
<feature type="region of interest" description="Disordered" evidence="1">
    <location>
        <begin position="275"/>
        <end position="320"/>
    </location>
</feature>
<evidence type="ECO:0000256" key="1">
    <source>
        <dbReference type="SAM" id="MobiDB-lite"/>
    </source>
</evidence>
<protein>
    <submittedName>
        <fullName evidence="2">Uncharacterized protein</fullName>
    </submittedName>
</protein>
<dbReference type="STRING" id="870435.A0A0C3JWA0"/>
<evidence type="ECO:0000313" key="2">
    <source>
        <dbReference type="EMBL" id="KIO01722.1"/>
    </source>
</evidence>
<dbReference type="AlphaFoldDB" id="A0A0C3JWA0"/>
<dbReference type="OrthoDB" id="2705551at2759"/>
<organism evidence="2 3">
    <name type="scientific">Pisolithus tinctorius Marx 270</name>
    <dbReference type="NCBI Taxonomy" id="870435"/>
    <lineage>
        <taxon>Eukaryota</taxon>
        <taxon>Fungi</taxon>
        <taxon>Dikarya</taxon>
        <taxon>Basidiomycota</taxon>
        <taxon>Agaricomycotina</taxon>
        <taxon>Agaricomycetes</taxon>
        <taxon>Agaricomycetidae</taxon>
        <taxon>Boletales</taxon>
        <taxon>Sclerodermatineae</taxon>
        <taxon>Pisolithaceae</taxon>
        <taxon>Pisolithus</taxon>
    </lineage>
</organism>
<gene>
    <name evidence="2" type="ORF">M404DRAFT_28460</name>
</gene>
<feature type="region of interest" description="Disordered" evidence="1">
    <location>
        <begin position="36"/>
        <end position="118"/>
    </location>
</feature>
<proteinExistence type="predicted"/>
<evidence type="ECO:0000313" key="3">
    <source>
        <dbReference type="Proteomes" id="UP000054217"/>
    </source>
</evidence>
<dbReference type="Proteomes" id="UP000054217">
    <property type="component" value="Unassembled WGS sequence"/>
</dbReference>
<reference evidence="2 3" key="1">
    <citation type="submission" date="2014-04" db="EMBL/GenBank/DDBJ databases">
        <authorList>
            <consortium name="DOE Joint Genome Institute"/>
            <person name="Kuo A."/>
            <person name="Kohler A."/>
            <person name="Costa M.D."/>
            <person name="Nagy L.G."/>
            <person name="Floudas D."/>
            <person name="Copeland A."/>
            <person name="Barry K.W."/>
            <person name="Cichocki N."/>
            <person name="Veneault-Fourrey C."/>
            <person name="LaButti K."/>
            <person name="Lindquist E.A."/>
            <person name="Lipzen A."/>
            <person name="Lundell T."/>
            <person name="Morin E."/>
            <person name="Murat C."/>
            <person name="Sun H."/>
            <person name="Tunlid A."/>
            <person name="Henrissat B."/>
            <person name="Grigoriev I.V."/>
            <person name="Hibbett D.S."/>
            <person name="Martin F."/>
            <person name="Nordberg H.P."/>
            <person name="Cantor M.N."/>
            <person name="Hua S.X."/>
        </authorList>
    </citation>
    <scope>NUCLEOTIDE SEQUENCE [LARGE SCALE GENOMIC DNA]</scope>
    <source>
        <strain evidence="2 3">Marx 270</strain>
    </source>
</reference>
<feature type="compositionally biased region" description="Acidic residues" evidence="1">
    <location>
        <begin position="303"/>
        <end position="320"/>
    </location>
</feature>
<feature type="compositionally biased region" description="Basic residues" evidence="1">
    <location>
        <begin position="43"/>
        <end position="52"/>
    </location>
</feature>